<dbReference type="CDD" id="cd01009">
    <property type="entry name" value="PBP2_YfhD_N"/>
    <property type="match status" value="1"/>
</dbReference>
<dbReference type="Pfam" id="PF01464">
    <property type="entry name" value="SLT"/>
    <property type="match status" value="1"/>
</dbReference>
<keyword evidence="3 8" id="KW-0732">Signal</keyword>
<dbReference type="InterPro" id="IPR023346">
    <property type="entry name" value="Lysozyme-like_dom_sf"/>
</dbReference>
<dbReference type="Pfam" id="PF00497">
    <property type="entry name" value="SBP_bac_3"/>
    <property type="match status" value="1"/>
</dbReference>
<dbReference type="AlphaFoldDB" id="A0A1H9JEU4"/>
<evidence type="ECO:0000256" key="8">
    <source>
        <dbReference type="HAMAP-Rule" id="MF_02016"/>
    </source>
</evidence>
<dbReference type="NCBIfam" id="NF008112">
    <property type="entry name" value="PRK10859.1"/>
    <property type="match status" value="1"/>
</dbReference>
<dbReference type="EMBL" id="FOGB01000009">
    <property type="protein sequence ID" value="SEQ85362.1"/>
    <property type="molecule type" value="Genomic_DNA"/>
</dbReference>
<comment type="subcellular location">
    <subcellularLocation>
        <location evidence="8">Cell outer membrane</location>
        <topology evidence="8">Peripheral membrane protein</topology>
    </subcellularLocation>
    <text evidence="8">Attached to the inner leaflet of the outer membrane.</text>
</comment>
<dbReference type="Gene3D" id="3.40.190.10">
    <property type="entry name" value="Periplasmic binding protein-like II"/>
    <property type="match status" value="2"/>
</dbReference>
<evidence type="ECO:0000256" key="4">
    <source>
        <dbReference type="ARBA" id="ARBA00023136"/>
    </source>
</evidence>
<dbReference type="GO" id="GO:0009279">
    <property type="term" value="C:cell outer membrane"/>
    <property type="evidence" value="ECO:0007669"/>
    <property type="project" value="UniProtKB-SubCell"/>
</dbReference>
<reference evidence="12" key="1">
    <citation type="submission" date="2016-10" db="EMBL/GenBank/DDBJ databases">
        <authorList>
            <person name="Varghese N."/>
            <person name="Submissions S."/>
        </authorList>
    </citation>
    <scope>NUCLEOTIDE SEQUENCE [LARGE SCALE GENOMIC DNA]</scope>
    <source>
        <strain evidence="12">DSM 18887</strain>
    </source>
</reference>
<dbReference type="PANTHER" id="PTHR35936">
    <property type="entry name" value="MEMBRANE-BOUND LYTIC MUREIN TRANSGLYCOSYLASE F"/>
    <property type="match status" value="1"/>
</dbReference>
<proteinExistence type="inferred from homology"/>
<feature type="region of interest" description="LT domain" evidence="8">
    <location>
        <begin position="271"/>
        <end position="504"/>
    </location>
</feature>
<keyword evidence="7 8" id="KW-0961">Cell wall biogenesis/degradation</keyword>
<dbReference type="SUPFAM" id="SSF53850">
    <property type="entry name" value="Periplasmic binding protein-like II"/>
    <property type="match status" value="1"/>
</dbReference>
<dbReference type="SUPFAM" id="SSF53955">
    <property type="entry name" value="Lysozyme-like"/>
    <property type="match status" value="1"/>
</dbReference>
<protein>
    <recommendedName>
        <fullName evidence="8">Membrane-bound lytic murein transglycosylase F</fullName>
        <ecNumber evidence="8">4.2.2.n1</ecNumber>
    </recommendedName>
    <alternativeName>
        <fullName evidence="8">Murein lyase F</fullName>
    </alternativeName>
</protein>
<evidence type="ECO:0000256" key="2">
    <source>
        <dbReference type="ARBA" id="ARBA00010333"/>
    </source>
</evidence>
<comment type="similarity">
    <text evidence="8">In the N-terminal section; belongs to the bacterial solute-binding protein 3 family.</text>
</comment>
<dbReference type="GO" id="GO:0009253">
    <property type="term" value="P:peptidoglycan catabolic process"/>
    <property type="evidence" value="ECO:0007669"/>
    <property type="project" value="TreeGrafter"/>
</dbReference>
<dbReference type="PANTHER" id="PTHR35936:SF32">
    <property type="entry name" value="MEMBRANE-BOUND LYTIC MUREIN TRANSGLYCOSYLASE F"/>
    <property type="match status" value="1"/>
</dbReference>
<evidence type="ECO:0000256" key="6">
    <source>
        <dbReference type="ARBA" id="ARBA00023239"/>
    </source>
</evidence>
<comment type="similarity">
    <text evidence="8">In the C-terminal section; belongs to the transglycosylase Slt family.</text>
</comment>
<keyword evidence="12" id="KW-1185">Reference proteome</keyword>
<keyword evidence="5 8" id="KW-0998">Cell outer membrane</keyword>
<dbReference type="InterPro" id="IPR008258">
    <property type="entry name" value="Transglycosylase_SLT_dom_1"/>
</dbReference>
<comment type="similarity">
    <text evidence="2">Belongs to the bacterial solute-binding protein 3 family.</text>
</comment>
<dbReference type="RefSeq" id="WP_091359843.1">
    <property type="nucleotide sequence ID" value="NZ_AP025284.1"/>
</dbReference>
<evidence type="ECO:0000256" key="9">
    <source>
        <dbReference type="SAM" id="Phobius"/>
    </source>
</evidence>
<dbReference type="SMART" id="SM00062">
    <property type="entry name" value="PBPb"/>
    <property type="match status" value="1"/>
</dbReference>
<dbReference type="GO" id="GO:0016998">
    <property type="term" value="P:cell wall macromolecule catabolic process"/>
    <property type="evidence" value="ECO:0007669"/>
    <property type="project" value="UniProtKB-UniRule"/>
</dbReference>
<dbReference type="GO" id="GO:0071555">
    <property type="term" value="P:cell wall organization"/>
    <property type="evidence" value="ECO:0007669"/>
    <property type="project" value="UniProtKB-KW"/>
</dbReference>
<keyword evidence="4 8" id="KW-0472">Membrane</keyword>
<dbReference type="OrthoDB" id="9815002at2"/>
<evidence type="ECO:0000256" key="3">
    <source>
        <dbReference type="ARBA" id="ARBA00022729"/>
    </source>
</evidence>
<evidence type="ECO:0000256" key="5">
    <source>
        <dbReference type="ARBA" id="ARBA00023237"/>
    </source>
</evidence>
<keyword evidence="6 8" id="KW-0456">Lyase</keyword>
<dbReference type="HAMAP" id="MF_02016">
    <property type="entry name" value="MltF"/>
    <property type="match status" value="1"/>
</dbReference>
<dbReference type="CDD" id="cd13403">
    <property type="entry name" value="MLTF-like"/>
    <property type="match status" value="1"/>
</dbReference>
<keyword evidence="9" id="KW-0812">Transmembrane</keyword>
<feature type="domain" description="Solute-binding protein family 3/N-terminal" evidence="10">
    <location>
        <begin position="43"/>
        <end position="270"/>
    </location>
</feature>
<feature type="active site" evidence="8">
    <location>
        <position position="317"/>
    </location>
</feature>
<keyword evidence="9" id="KW-1133">Transmembrane helix</keyword>
<dbReference type="Gene3D" id="1.10.530.10">
    <property type="match status" value="1"/>
</dbReference>
<comment type="similarity">
    <text evidence="1">Belongs to the transglycosylase Slt family.</text>
</comment>
<dbReference type="GO" id="GO:0008933">
    <property type="term" value="F:peptidoglycan lytic transglycosylase activity"/>
    <property type="evidence" value="ECO:0007669"/>
    <property type="project" value="UniProtKB-UniRule"/>
</dbReference>
<evidence type="ECO:0000259" key="10">
    <source>
        <dbReference type="SMART" id="SM00062"/>
    </source>
</evidence>
<dbReference type="InterPro" id="IPR000189">
    <property type="entry name" value="Transglyc_AS"/>
</dbReference>
<evidence type="ECO:0000313" key="11">
    <source>
        <dbReference type="EMBL" id="SEQ85362.1"/>
    </source>
</evidence>
<evidence type="ECO:0000256" key="1">
    <source>
        <dbReference type="ARBA" id="ARBA00007734"/>
    </source>
</evidence>
<dbReference type="InterPro" id="IPR001638">
    <property type="entry name" value="Solute-binding_3/MltF_N"/>
</dbReference>
<comment type="catalytic activity">
    <reaction evidence="8">
        <text>Exolytic cleavage of the (1-&gt;4)-beta-glycosidic linkage between N-acetylmuramic acid (MurNAc) and N-acetylglucosamine (GlcNAc) residues in peptidoglycan, from either the reducing or the non-reducing ends of the peptidoglycan chains, with concomitant formation of a 1,6-anhydrobond in the MurNAc residue.</text>
        <dbReference type="EC" id="4.2.2.n1"/>
    </reaction>
</comment>
<gene>
    <name evidence="8" type="primary">mltF</name>
    <name evidence="11" type="ORF">SAMN03080615_02960</name>
</gene>
<dbReference type="Proteomes" id="UP000198749">
    <property type="component" value="Unassembled WGS sequence"/>
</dbReference>
<dbReference type="InterPro" id="IPR023703">
    <property type="entry name" value="MltF"/>
</dbReference>
<name>A0A1H9JEU4_9GAMM</name>
<dbReference type="EC" id="4.2.2.n1" evidence="8"/>
<dbReference type="STRING" id="355243.SAMN03080615_02960"/>
<organism evidence="11 12">
    <name type="scientific">Amphritea atlantica</name>
    <dbReference type="NCBI Taxonomy" id="355243"/>
    <lineage>
        <taxon>Bacteria</taxon>
        <taxon>Pseudomonadati</taxon>
        <taxon>Pseudomonadota</taxon>
        <taxon>Gammaproteobacteria</taxon>
        <taxon>Oceanospirillales</taxon>
        <taxon>Oceanospirillaceae</taxon>
        <taxon>Amphritea</taxon>
    </lineage>
</organism>
<comment type="domain">
    <text evidence="8">The N-terminal domain does not have lytic activity and probably modulates enzymatic activity. The C-terminal domain is the catalytic active domain.</text>
</comment>
<accession>A0A1H9JEU4</accession>
<evidence type="ECO:0000313" key="12">
    <source>
        <dbReference type="Proteomes" id="UP000198749"/>
    </source>
</evidence>
<evidence type="ECO:0000256" key="7">
    <source>
        <dbReference type="ARBA" id="ARBA00023316"/>
    </source>
</evidence>
<dbReference type="PROSITE" id="PS00922">
    <property type="entry name" value="TRANSGLYCOSYLASE"/>
    <property type="match status" value="1"/>
</dbReference>
<sequence>MRINLFHAKELLFLLISVSLFAALLLYNLGHHTQLDSIQKNGTLRVATRNTSTTYYQDNNGNPTGFEYELLKAFADYLGVELELIIPDTFGEVFTLVQNRSAHIAAAGLTMTEERKKSFRFSPAYAYSTPTLIYRVTQGKPEPKTIADLENKSIKVIANSSHAELLRTLKQTYGFLKWQETTTSSVTELLEDVYEQEIDYTISDDFVFDAQKSYFPGLKKSLALSKPEPVAWLLIKQNDQSLLRATNRFFEAPSTQDLLVRLKKKYLTRQTRLGYVDIETFRSDLESRFCKLEQYFMIAEQETDIDWRLLASIAYQESHWNPKAVSPTGVKGVMMLTRAAAREVGVKDRTHPEESILGGAYYLKKVMAKIPDRIQGKERIWFSLASYNIGYGHLEDARVLTARAGRDPDKWSDVKEFLPLLTQKKYYQTVRHGYARGYEPVLYVKNIRNYYDLLDWELRKARIEAAKPPLSPAENEGEIVMPGNPLNNGEEAVQEMIDTIPSTL</sequence>
<feature type="transmembrane region" description="Helical" evidence="9">
    <location>
        <begin position="12"/>
        <end position="30"/>
    </location>
</feature>
<comment type="caution">
    <text evidence="8">Lacks conserved residue(s) required for the propagation of feature annotation.</text>
</comment>
<comment type="function">
    <text evidence="8">Murein-degrading enzyme that degrades murein glycan strands and insoluble, high-molecular weight murein sacculi, with the concomitant formation of a 1,6-anhydromuramoyl product. Lytic transglycosylases (LTs) play an integral role in the metabolism of the peptidoglycan (PG) sacculus. Their lytic action creates space within the PG sacculus to allow for its expansion as well as for the insertion of various structures such as secretion systems and flagella.</text>
</comment>